<protein>
    <submittedName>
        <fullName evidence="2">Uncharacterized protein</fullName>
    </submittedName>
</protein>
<dbReference type="Proteomes" id="UP000693942">
    <property type="component" value="Unassembled WGS sequence"/>
</dbReference>
<name>A0A8J5PH27_FUSOX</name>
<proteinExistence type="predicted"/>
<evidence type="ECO:0000313" key="3">
    <source>
        <dbReference type="Proteomes" id="UP000693942"/>
    </source>
</evidence>
<organism evidence="2 3">
    <name type="scientific">Fusarium oxysporum f. sp. raphani</name>
    <dbReference type="NCBI Taxonomy" id="96318"/>
    <lineage>
        <taxon>Eukaryota</taxon>
        <taxon>Fungi</taxon>
        <taxon>Dikarya</taxon>
        <taxon>Ascomycota</taxon>
        <taxon>Pezizomycotina</taxon>
        <taxon>Sordariomycetes</taxon>
        <taxon>Hypocreomycetidae</taxon>
        <taxon>Hypocreales</taxon>
        <taxon>Nectriaceae</taxon>
        <taxon>Fusarium</taxon>
        <taxon>Fusarium oxysporum species complex</taxon>
    </lineage>
</organism>
<reference evidence="2" key="1">
    <citation type="submission" date="2021-04" db="EMBL/GenBank/DDBJ databases">
        <title>First draft genome resource for Brassicaceae pathogens Fusarium oxysporum f. sp. raphani and Fusarium oxysporum f. sp. rapae.</title>
        <authorList>
            <person name="Asai S."/>
        </authorList>
    </citation>
    <scope>NUCLEOTIDE SEQUENCE</scope>
    <source>
        <strain evidence="2">Tf1262</strain>
    </source>
</reference>
<dbReference type="EMBL" id="JAELUR010000007">
    <property type="protein sequence ID" value="KAG7429046.1"/>
    <property type="molecule type" value="Genomic_DNA"/>
</dbReference>
<sequence>MPSQMSLGDLHIDPANPTEDERTRLACPIQGKQLEEWLRLPENEAPCKLRFTASSDWLVNVGILDMLSLDGNSEYKEEVSISAKSGCRILIERPESFLNEMVLRDSAAIAWLKNALSISKAMYYLSKLRYLTDAEVICGSYKSKGNSITATVPVPEPVCAAVSILTGSPMPSVELSAHRGSETSFQSGHSQERIWAAQFTPLAVEFLPMGDKKLTLPSRIELKTLQDLGNAGMRHDEQGTKAIDKEVAEIAGLENTKQQEWDEDPKSMLHEATNLDWSLLKKLLDLSQET</sequence>
<gene>
    <name evidence="2" type="ORF">Forpi1262_v009458</name>
</gene>
<evidence type="ECO:0000256" key="1">
    <source>
        <dbReference type="SAM" id="MobiDB-lite"/>
    </source>
</evidence>
<accession>A0A8J5PH27</accession>
<evidence type="ECO:0000313" key="2">
    <source>
        <dbReference type="EMBL" id="KAG7429046.1"/>
    </source>
</evidence>
<feature type="region of interest" description="Disordered" evidence="1">
    <location>
        <begin position="1"/>
        <end position="22"/>
    </location>
</feature>
<dbReference type="AlphaFoldDB" id="A0A8J5PH27"/>
<comment type="caution">
    <text evidence="2">The sequence shown here is derived from an EMBL/GenBank/DDBJ whole genome shotgun (WGS) entry which is preliminary data.</text>
</comment>